<evidence type="ECO:0000259" key="1">
    <source>
        <dbReference type="Pfam" id="PF02627"/>
    </source>
</evidence>
<comment type="caution">
    <text evidence="2">The sequence shown here is derived from an EMBL/GenBank/DDBJ whole genome shotgun (WGS) entry which is preliminary data.</text>
</comment>
<sequence>MGADMAKTKNAEQSITGLAQGDPDILETLTRMTEGTLERSGLDEKTFMLVRIAALVASDAAPVSYLANLGIAAETGLNLDQVVGTMVAVAPVVGTARITSAASNMTRAGVLGEKLREADLASAR</sequence>
<dbReference type="InterPro" id="IPR003779">
    <property type="entry name" value="CMD-like"/>
</dbReference>
<dbReference type="Proteomes" id="UP000612899">
    <property type="component" value="Unassembled WGS sequence"/>
</dbReference>
<keyword evidence="3" id="KW-1185">Reference proteome</keyword>
<protein>
    <recommendedName>
        <fullName evidence="1">Carboxymuconolactone decarboxylase-like domain-containing protein</fullName>
    </recommendedName>
</protein>
<dbReference type="Pfam" id="PF02627">
    <property type="entry name" value="CMD"/>
    <property type="match status" value="1"/>
</dbReference>
<reference evidence="2" key="1">
    <citation type="submission" date="2021-01" db="EMBL/GenBank/DDBJ databases">
        <title>Whole genome shotgun sequence of Rhizocola hellebori NBRC 109834.</title>
        <authorList>
            <person name="Komaki H."/>
            <person name="Tamura T."/>
        </authorList>
    </citation>
    <scope>NUCLEOTIDE SEQUENCE</scope>
    <source>
        <strain evidence="2">NBRC 109834</strain>
    </source>
</reference>
<dbReference type="SUPFAM" id="SSF69118">
    <property type="entry name" value="AhpD-like"/>
    <property type="match status" value="1"/>
</dbReference>
<dbReference type="GO" id="GO:0051920">
    <property type="term" value="F:peroxiredoxin activity"/>
    <property type="evidence" value="ECO:0007669"/>
    <property type="project" value="InterPro"/>
</dbReference>
<organism evidence="2 3">
    <name type="scientific">Rhizocola hellebori</name>
    <dbReference type="NCBI Taxonomy" id="1392758"/>
    <lineage>
        <taxon>Bacteria</taxon>
        <taxon>Bacillati</taxon>
        <taxon>Actinomycetota</taxon>
        <taxon>Actinomycetes</taxon>
        <taxon>Micromonosporales</taxon>
        <taxon>Micromonosporaceae</taxon>
        <taxon>Rhizocola</taxon>
    </lineage>
</organism>
<dbReference type="EMBL" id="BONY01000011">
    <property type="protein sequence ID" value="GIH04205.1"/>
    <property type="molecule type" value="Genomic_DNA"/>
</dbReference>
<proteinExistence type="predicted"/>
<evidence type="ECO:0000313" key="3">
    <source>
        <dbReference type="Proteomes" id="UP000612899"/>
    </source>
</evidence>
<dbReference type="InterPro" id="IPR029032">
    <property type="entry name" value="AhpD-like"/>
</dbReference>
<feature type="domain" description="Carboxymuconolactone decarboxylase-like" evidence="1">
    <location>
        <begin position="23"/>
        <end position="102"/>
    </location>
</feature>
<gene>
    <name evidence="2" type="ORF">Rhe02_22720</name>
</gene>
<dbReference type="AlphaFoldDB" id="A0A8J3Q6V0"/>
<evidence type="ECO:0000313" key="2">
    <source>
        <dbReference type="EMBL" id="GIH04205.1"/>
    </source>
</evidence>
<accession>A0A8J3Q6V0</accession>
<name>A0A8J3Q6V0_9ACTN</name>
<dbReference type="Gene3D" id="1.20.1290.10">
    <property type="entry name" value="AhpD-like"/>
    <property type="match status" value="1"/>
</dbReference>